<gene>
    <name evidence="8" type="ORF">ACO22_03546</name>
</gene>
<sequence length="603" mass="67401">MCEYTSHEYYKACHHTVPCHLKYSLRYCQSPNGTPLPDPSKLKESGFCPSRCCDMDKWKQRVMRVEGKCLNCVETEEGRVNDQGLEREREREQQQGRWISKERLRRLMAAIGRRIGIGSVKGKGEEKGEEEEEEEEGVKETSVYRDWDIPDTIHRFECGHCKFWIRGDSVQKCLHVVGGVSGDGRGVDVSRFPVEEGDWEIVDFWGTQFRYSVEEVAKIKVQGRHVRGLCGGCQSQRFRAGVEAGLELGTGGRGQGESPQKYILELEEQRESETKESSPSPQIPPVTFEDHIGALGALFPKFALSSEDPTKVQGALEKKRWGLRTPRLITVCKGHLTLILAVLRYFISYVTFNYFSGMARTSYRLAFVAAAVTYGIVVYKAYIARGRLGGSIPATAIRLASDENVQYLIMALVWLYSRQIPIALLPFAIYSVFHVATYTRTYLIPTLQPSKPATSSAASPSASPSGRHTSAPKQSPLAESIGRFVKRYYDASMGLVAAFEMALLFRLVGSALTFSSGSWVLLAIYFVFYRSRYAQSSFVQGTVAHATARVDAAVSHQNTPPQVRQGWEIFQGVVRRAYEATDLRRYMGGYGYPGAAAGGKKPQ</sequence>
<dbReference type="InterPro" id="IPR005344">
    <property type="entry name" value="TMEM33/Pom33"/>
</dbReference>
<dbReference type="VEuPathDB" id="FungiDB:PADG_07068"/>
<dbReference type="AlphaFoldDB" id="A0A1D2JFL1"/>
<feature type="transmembrane region" description="Helical" evidence="7">
    <location>
        <begin position="362"/>
        <end position="382"/>
    </location>
</feature>
<proteinExistence type="inferred from homology"/>
<keyword evidence="4 7" id="KW-1133">Transmembrane helix</keyword>
<dbReference type="GO" id="GO:0005783">
    <property type="term" value="C:endoplasmic reticulum"/>
    <property type="evidence" value="ECO:0007669"/>
    <property type="project" value="TreeGrafter"/>
</dbReference>
<dbReference type="Proteomes" id="UP000242814">
    <property type="component" value="Unassembled WGS sequence"/>
</dbReference>
<reference evidence="8 9" key="1">
    <citation type="submission" date="2016-06" db="EMBL/GenBank/DDBJ databases">
        <authorList>
            <person name="Kjaerup R.B."/>
            <person name="Dalgaard T.S."/>
            <person name="Juul-Madsen H.R."/>
        </authorList>
    </citation>
    <scope>NUCLEOTIDE SEQUENCE [LARGE SCALE GENOMIC DNA]</scope>
    <source>
        <strain evidence="8 9">Pb300</strain>
    </source>
</reference>
<feature type="transmembrane region" description="Helical" evidence="7">
    <location>
        <begin position="328"/>
        <end position="347"/>
    </location>
</feature>
<protein>
    <submittedName>
        <fullName evidence="8">Uncharacterized protein</fullName>
    </submittedName>
</protein>
<evidence type="ECO:0000256" key="5">
    <source>
        <dbReference type="ARBA" id="ARBA00023136"/>
    </source>
</evidence>
<dbReference type="GO" id="GO:0016020">
    <property type="term" value="C:membrane"/>
    <property type="evidence" value="ECO:0007669"/>
    <property type="project" value="UniProtKB-SubCell"/>
</dbReference>
<feature type="compositionally biased region" description="Acidic residues" evidence="6">
    <location>
        <begin position="127"/>
        <end position="137"/>
    </location>
</feature>
<dbReference type="Pfam" id="PF03661">
    <property type="entry name" value="TMEM33_Pom33"/>
    <property type="match status" value="1"/>
</dbReference>
<evidence type="ECO:0000256" key="7">
    <source>
        <dbReference type="SAM" id="Phobius"/>
    </source>
</evidence>
<evidence type="ECO:0000256" key="3">
    <source>
        <dbReference type="ARBA" id="ARBA00022692"/>
    </source>
</evidence>
<dbReference type="PANTHER" id="PTHR12703:SF4">
    <property type="entry name" value="TRANSMEMBRANE PROTEIN 33"/>
    <property type="match status" value="1"/>
</dbReference>
<dbReference type="GO" id="GO:0071786">
    <property type="term" value="P:endoplasmic reticulum tubular network organization"/>
    <property type="evidence" value="ECO:0007669"/>
    <property type="project" value="TreeGrafter"/>
</dbReference>
<evidence type="ECO:0000256" key="1">
    <source>
        <dbReference type="ARBA" id="ARBA00004141"/>
    </source>
</evidence>
<feature type="compositionally biased region" description="Low complexity" evidence="6">
    <location>
        <begin position="454"/>
        <end position="465"/>
    </location>
</feature>
<feature type="region of interest" description="Disordered" evidence="6">
    <location>
        <begin position="454"/>
        <end position="475"/>
    </location>
</feature>
<dbReference type="GO" id="GO:0061024">
    <property type="term" value="P:membrane organization"/>
    <property type="evidence" value="ECO:0007669"/>
    <property type="project" value="TreeGrafter"/>
</dbReference>
<evidence type="ECO:0000313" key="9">
    <source>
        <dbReference type="Proteomes" id="UP000242814"/>
    </source>
</evidence>
<name>A0A1D2JFL1_PARBR</name>
<dbReference type="InterPro" id="IPR051645">
    <property type="entry name" value="PER33/POM33_regulator"/>
</dbReference>
<comment type="caution">
    <text evidence="8">The sequence shown here is derived from an EMBL/GenBank/DDBJ whole genome shotgun (WGS) entry which is preliminary data.</text>
</comment>
<organism evidence="8 9">
    <name type="scientific">Paracoccidioides brasiliensis</name>
    <dbReference type="NCBI Taxonomy" id="121759"/>
    <lineage>
        <taxon>Eukaryota</taxon>
        <taxon>Fungi</taxon>
        <taxon>Dikarya</taxon>
        <taxon>Ascomycota</taxon>
        <taxon>Pezizomycotina</taxon>
        <taxon>Eurotiomycetes</taxon>
        <taxon>Eurotiomycetidae</taxon>
        <taxon>Onygenales</taxon>
        <taxon>Ajellomycetaceae</taxon>
        <taxon>Paracoccidioides</taxon>
    </lineage>
</organism>
<comment type="similarity">
    <text evidence="2">Belongs to the PER33/POM33 family.</text>
</comment>
<evidence type="ECO:0000256" key="2">
    <source>
        <dbReference type="ARBA" id="ARBA00007322"/>
    </source>
</evidence>
<evidence type="ECO:0000256" key="6">
    <source>
        <dbReference type="SAM" id="MobiDB-lite"/>
    </source>
</evidence>
<dbReference type="PANTHER" id="PTHR12703">
    <property type="entry name" value="TRANSMEMBRANE PROTEIN 33"/>
    <property type="match status" value="1"/>
</dbReference>
<dbReference type="VEuPathDB" id="FungiDB:PABG_05202"/>
<feature type="transmembrane region" description="Helical" evidence="7">
    <location>
        <begin position="407"/>
        <end position="433"/>
    </location>
</feature>
<evidence type="ECO:0000256" key="4">
    <source>
        <dbReference type="ARBA" id="ARBA00022989"/>
    </source>
</evidence>
<keyword evidence="5 7" id="KW-0472">Membrane</keyword>
<evidence type="ECO:0000313" key="8">
    <source>
        <dbReference type="EMBL" id="ODH30579.1"/>
    </source>
</evidence>
<comment type="subcellular location">
    <subcellularLocation>
        <location evidence="1">Membrane</location>
        <topology evidence="1">Multi-pass membrane protein</topology>
    </subcellularLocation>
</comment>
<feature type="transmembrane region" description="Helical" evidence="7">
    <location>
        <begin position="503"/>
        <end position="528"/>
    </location>
</feature>
<accession>A0A1D2JFL1</accession>
<feature type="region of interest" description="Disordered" evidence="6">
    <location>
        <begin position="120"/>
        <end position="141"/>
    </location>
</feature>
<dbReference type="VEuPathDB" id="FungiDB:PADG_07067"/>
<keyword evidence="3 7" id="KW-0812">Transmembrane</keyword>
<dbReference type="EMBL" id="LZYO01000123">
    <property type="protein sequence ID" value="ODH30579.1"/>
    <property type="molecule type" value="Genomic_DNA"/>
</dbReference>